<protein>
    <submittedName>
        <fullName evidence="8">Major facilitator superfamily domain-containing protein</fullName>
    </submittedName>
</protein>
<dbReference type="PROSITE" id="PS50850">
    <property type="entry name" value="MFS"/>
    <property type="match status" value="1"/>
</dbReference>
<dbReference type="InterPro" id="IPR020846">
    <property type="entry name" value="MFS_dom"/>
</dbReference>
<dbReference type="GO" id="GO:0016020">
    <property type="term" value="C:membrane"/>
    <property type="evidence" value="ECO:0007669"/>
    <property type="project" value="UniProtKB-SubCell"/>
</dbReference>
<dbReference type="InterPro" id="IPR011701">
    <property type="entry name" value="MFS"/>
</dbReference>
<feature type="transmembrane region" description="Helical" evidence="6">
    <location>
        <begin position="380"/>
        <end position="401"/>
    </location>
</feature>
<gene>
    <name evidence="8" type="ORF">QBC33DRAFT_602064</name>
</gene>
<comment type="subcellular location">
    <subcellularLocation>
        <location evidence="1">Membrane</location>
        <topology evidence="1">Multi-pass membrane protein</topology>
    </subcellularLocation>
</comment>
<feature type="transmembrane region" description="Helical" evidence="6">
    <location>
        <begin position="215"/>
        <end position="237"/>
    </location>
</feature>
<dbReference type="PANTHER" id="PTHR43791:SF48">
    <property type="entry name" value="TRANSPORTER, PUTATIVE (AFU_ORTHOLOGUE AFUA_4G01000)-RELATED"/>
    <property type="match status" value="1"/>
</dbReference>
<feature type="transmembrane region" description="Helical" evidence="6">
    <location>
        <begin position="413"/>
        <end position="434"/>
    </location>
</feature>
<feature type="transmembrane region" description="Helical" evidence="6">
    <location>
        <begin position="150"/>
        <end position="170"/>
    </location>
</feature>
<evidence type="ECO:0000256" key="6">
    <source>
        <dbReference type="SAM" id="Phobius"/>
    </source>
</evidence>
<evidence type="ECO:0000256" key="3">
    <source>
        <dbReference type="ARBA" id="ARBA00022692"/>
    </source>
</evidence>
<evidence type="ECO:0000259" key="7">
    <source>
        <dbReference type="PROSITE" id="PS50850"/>
    </source>
</evidence>
<feature type="transmembrane region" description="Helical" evidence="6">
    <location>
        <begin position="94"/>
        <end position="115"/>
    </location>
</feature>
<feature type="transmembrane region" description="Helical" evidence="6">
    <location>
        <begin position="54"/>
        <end position="74"/>
    </location>
</feature>
<feature type="transmembrane region" description="Helical" evidence="6">
    <location>
        <begin position="354"/>
        <end position="374"/>
    </location>
</feature>
<keyword evidence="3 6" id="KW-0812">Transmembrane</keyword>
<dbReference type="FunFam" id="1.20.1250.20:FF:000013">
    <property type="entry name" value="MFS general substrate transporter"/>
    <property type="match status" value="1"/>
</dbReference>
<dbReference type="InterPro" id="IPR036259">
    <property type="entry name" value="MFS_trans_sf"/>
</dbReference>
<dbReference type="Gene3D" id="1.20.1250.20">
    <property type="entry name" value="MFS general substrate transporter like domains"/>
    <property type="match status" value="2"/>
</dbReference>
<organism evidence="8 9">
    <name type="scientific">Phialemonium atrogriseum</name>
    <dbReference type="NCBI Taxonomy" id="1093897"/>
    <lineage>
        <taxon>Eukaryota</taxon>
        <taxon>Fungi</taxon>
        <taxon>Dikarya</taxon>
        <taxon>Ascomycota</taxon>
        <taxon>Pezizomycotina</taxon>
        <taxon>Sordariomycetes</taxon>
        <taxon>Sordariomycetidae</taxon>
        <taxon>Cephalothecales</taxon>
        <taxon>Cephalothecaceae</taxon>
        <taxon>Phialemonium</taxon>
    </lineage>
</organism>
<evidence type="ECO:0000256" key="1">
    <source>
        <dbReference type="ARBA" id="ARBA00004141"/>
    </source>
</evidence>
<dbReference type="Pfam" id="PF07690">
    <property type="entry name" value="MFS_1"/>
    <property type="match status" value="1"/>
</dbReference>
<dbReference type="GO" id="GO:0022857">
    <property type="term" value="F:transmembrane transporter activity"/>
    <property type="evidence" value="ECO:0007669"/>
    <property type="project" value="InterPro"/>
</dbReference>
<keyword evidence="5 6" id="KW-0472">Membrane</keyword>
<feature type="transmembrane region" description="Helical" evidence="6">
    <location>
        <begin position="329"/>
        <end position="347"/>
    </location>
</feature>
<keyword evidence="9" id="KW-1185">Reference proteome</keyword>
<feature type="domain" description="Major facilitator superfamily (MFS) profile" evidence="7">
    <location>
        <begin position="56"/>
        <end position="471"/>
    </location>
</feature>
<feature type="transmembrane region" description="Helical" evidence="6">
    <location>
        <begin position="282"/>
        <end position="309"/>
    </location>
</feature>
<accession>A0AAJ0BPK3</accession>
<feature type="transmembrane region" description="Helical" evidence="6">
    <location>
        <begin position="122"/>
        <end position="144"/>
    </location>
</feature>
<keyword evidence="2" id="KW-0813">Transport</keyword>
<keyword evidence="4 6" id="KW-1133">Transmembrane helix</keyword>
<dbReference type="SUPFAM" id="SSF103473">
    <property type="entry name" value="MFS general substrate transporter"/>
    <property type="match status" value="1"/>
</dbReference>
<reference evidence="8" key="1">
    <citation type="submission" date="2023-06" db="EMBL/GenBank/DDBJ databases">
        <title>Genome-scale phylogeny and comparative genomics of the fungal order Sordariales.</title>
        <authorList>
            <consortium name="Lawrence Berkeley National Laboratory"/>
            <person name="Hensen N."/>
            <person name="Bonometti L."/>
            <person name="Westerberg I."/>
            <person name="Brannstrom I.O."/>
            <person name="Guillou S."/>
            <person name="Cros-Aarteil S."/>
            <person name="Calhoun S."/>
            <person name="Haridas S."/>
            <person name="Kuo A."/>
            <person name="Mondo S."/>
            <person name="Pangilinan J."/>
            <person name="Riley R."/>
            <person name="Labutti K."/>
            <person name="Andreopoulos B."/>
            <person name="Lipzen A."/>
            <person name="Chen C."/>
            <person name="Yanf M."/>
            <person name="Daum C."/>
            <person name="Ng V."/>
            <person name="Clum A."/>
            <person name="Steindorff A."/>
            <person name="Ohm R."/>
            <person name="Martin F."/>
            <person name="Silar P."/>
            <person name="Natvig D."/>
            <person name="Lalanne C."/>
            <person name="Gautier V."/>
            <person name="Ament-Velasquez S.L."/>
            <person name="Kruys A."/>
            <person name="Hutchinson M.I."/>
            <person name="Powell A.J."/>
            <person name="Barry K."/>
            <person name="Miller A.N."/>
            <person name="Grigoriev I.V."/>
            <person name="Debuchy R."/>
            <person name="Gladieux P."/>
            <person name="Thoren M.H."/>
            <person name="Johannesson H."/>
        </authorList>
    </citation>
    <scope>NUCLEOTIDE SEQUENCE</scope>
    <source>
        <strain evidence="8">8032-3</strain>
    </source>
</reference>
<evidence type="ECO:0000313" key="8">
    <source>
        <dbReference type="EMBL" id="KAK1762129.1"/>
    </source>
</evidence>
<dbReference type="EMBL" id="MU839042">
    <property type="protein sequence ID" value="KAK1762129.1"/>
    <property type="molecule type" value="Genomic_DNA"/>
</dbReference>
<evidence type="ECO:0000313" key="9">
    <source>
        <dbReference type="Proteomes" id="UP001244011"/>
    </source>
</evidence>
<dbReference type="Proteomes" id="UP001244011">
    <property type="component" value="Unassembled WGS sequence"/>
</dbReference>
<feature type="transmembrane region" description="Helical" evidence="6">
    <location>
        <begin position="446"/>
        <end position="466"/>
    </location>
</feature>
<name>A0AAJ0BPK3_9PEZI</name>
<dbReference type="FunFam" id="1.20.1250.20:FF:000034">
    <property type="entry name" value="MFS general substrate transporter"/>
    <property type="match status" value="1"/>
</dbReference>
<dbReference type="GeneID" id="85315324"/>
<dbReference type="PANTHER" id="PTHR43791">
    <property type="entry name" value="PERMEASE-RELATED"/>
    <property type="match status" value="1"/>
</dbReference>
<evidence type="ECO:0000256" key="4">
    <source>
        <dbReference type="ARBA" id="ARBA00022989"/>
    </source>
</evidence>
<comment type="caution">
    <text evidence="8">The sequence shown here is derived from an EMBL/GenBank/DDBJ whole genome shotgun (WGS) entry which is preliminary data.</text>
</comment>
<proteinExistence type="predicted"/>
<dbReference type="RefSeq" id="XP_060278342.1">
    <property type="nucleotide sequence ID" value="XM_060432137.1"/>
</dbReference>
<sequence length="504" mass="55752">MKPASAHHDDVEAFNDSTLQHAAEKGQAATDKYGQSLVEYNPSAERKLRLKIDLCIIPIVALLYLFCFIDRANIGNAKIAGFDTDLGMEGYDYNIVITVFYVSYIVFEVPANIACKWMGPGWFIPLTTFLFGVASLGTAFVHTIPQAAGVRFILGVFEAGMLPGIAYYLSRWYRQAELAFRLSLYIVMAPLAGAFGGLLASAILNLDGFGSLHRWRMIFAIEGIITIGLALISAVILTDRPETARWLTAEEKILAVARIKSERVGTTVVLDKINKTRLSRGVFNPITLSTSFIFLLDNVTVQGLAFFLPTIVKTIYKEKTTIQQQLFTVPPYIVGAFFTVLFPLISWRMDRRQIFIILSAPMVMVGYCMFLGSHDPLTRYGATFLVASSTFALGPLTNAQVSANVVSDTARSAAIGTNVMFGNIGGLISAWSFLPWDSPDFHIGNGLNLATAGTILVVSTLVLVWMKRDNKLRDSRDVEDELGGLTQDDIENLDWKHPAFRWRL</sequence>
<evidence type="ECO:0000256" key="5">
    <source>
        <dbReference type="ARBA" id="ARBA00023136"/>
    </source>
</evidence>
<evidence type="ECO:0000256" key="2">
    <source>
        <dbReference type="ARBA" id="ARBA00022448"/>
    </source>
</evidence>
<feature type="transmembrane region" description="Helical" evidence="6">
    <location>
        <begin position="182"/>
        <end position="203"/>
    </location>
</feature>
<dbReference type="AlphaFoldDB" id="A0AAJ0BPK3"/>